<keyword evidence="1" id="KW-0378">Hydrolase</keyword>
<evidence type="ECO:0000313" key="4">
    <source>
        <dbReference type="Proteomes" id="UP000249842"/>
    </source>
</evidence>
<dbReference type="InterPro" id="IPR002471">
    <property type="entry name" value="Pept_S9_AS"/>
</dbReference>
<dbReference type="Pfam" id="PF01738">
    <property type="entry name" value="DLH"/>
    <property type="match status" value="1"/>
</dbReference>
<comment type="caution">
    <text evidence="3">The sequence shown here is derived from an EMBL/GenBank/DDBJ whole genome shotgun (WGS) entry which is preliminary data.</text>
</comment>
<dbReference type="InterPro" id="IPR029058">
    <property type="entry name" value="AB_hydrolase_fold"/>
</dbReference>
<dbReference type="PROSITE" id="PS00708">
    <property type="entry name" value="PRO_ENDOPEP_SER"/>
    <property type="match status" value="1"/>
</dbReference>
<evidence type="ECO:0000259" key="2">
    <source>
        <dbReference type="Pfam" id="PF01738"/>
    </source>
</evidence>
<dbReference type="Proteomes" id="UP000249842">
    <property type="component" value="Unassembled WGS sequence"/>
</dbReference>
<dbReference type="InterPro" id="IPR050261">
    <property type="entry name" value="FrsA_esterase"/>
</dbReference>
<dbReference type="SUPFAM" id="SSF53474">
    <property type="entry name" value="alpha/beta-Hydrolases"/>
    <property type="match status" value="1"/>
</dbReference>
<evidence type="ECO:0000256" key="1">
    <source>
        <dbReference type="ARBA" id="ARBA00022801"/>
    </source>
</evidence>
<keyword evidence="4" id="KW-1185">Reference proteome</keyword>
<protein>
    <recommendedName>
        <fullName evidence="2">Dienelactone hydrolase domain-containing protein</fullName>
    </recommendedName>
</protein>
<dbReference type="PANTHER" id="PTHR22946">
    <property type="entry name" value="DIENELACTONE HYDROLASE DOMAIN-CONTAINING PROTEIN-RELATED"/>
    <property type="match status" value="1"/>
</dbReference>
<reference evidence="4" key="1">
    <citation type="submission" date="2018-05" db="EMBL/GenBank/DDBJ databases">
        <authorList>
            <person name="Li X."/>
        </authorList>
    </citation>
    <scope>NUCLEOTIDE SEQUENCE [LARGE SCALE GENOMIC DNA]</scope>
    <source>
        <strain evidence="4">HKS-05</strain>
    </source>
</reference>
<organism evidence="3 4">
    <name type="scientific">Phenylobacterium hankyongense</name>
    <dbReference type="NCBI Taxonomy" id="1813876"/>
    <lineage>
        <taxon>Bacteria</taxon>
        <taxon>Pseudomonadati</taxon>
        <taxon>Pseudomonadota</taxon>
        <taxon>Alphaproteobacteria</taxon>
        <taxon>Caulobacterales</taxon>
        <taxon>Caulobacteraceae</taxon>
        <taxon>Phenylobacterium</taxon>
    </lineage>
</organism>
<dbReference type="AlphaFoldDB" id="A0A328AZY3"/>
<dbReference type="EMBL" id="QFYP01000001">
    <property type="protein sequence ID" value="RAK60692.1"/>
    <property type="molecule type" value="Genomic_DNA"/>
</dbReference>
<dbReference type="GO" id="GO:0004252">
    <property type="term" value="F:serine-type endopeptidase activity"/>
    <property type="evidence" value="ECO:0007669"/>
    <property type="project" value="InterPro"/>
</dbReference>
<dbReference type="Gene3D" id="3.40.50.1820">
    <property type="entry name" value="alpha/beta hydrolase"/>
    <property type="match status" value="1"/>
</dbReference>
<dbReference type="OrthoDB" id="9771666at2"/>
<gene>
    <name evidence="3" type="ORF">DJ021_13170</name>
</gene>
<accession>A0A328AZY3</accession>
<name>A0A328AZY3_9CAUL</name>
<feature type="domain" description="Dienelactone hydrolase" evidence="2">
    <location>
        <begin position="48"/>
        <end position="277"/>
    </location>
</feature>
<dbReference type="InterPro" id="IPR002925">
    <property type="entry name" value="Dienelactn_hydro"/>
</dbReference>
<evidence type="ECO:0000313" key="3">
    <source>
        <dbReference type="EMBL" id="RAK60692.1"/>
    </source>
</evidence>
<dbReference type="GO" id="GO:0006508">
    <property type="term" value="P:proteolysis"/>
    <property type="evidence" value="ECO:0007669"/>
    <property type="project" value="InterPro"/>
</dbReference>
<proteinExistence type="predicted"/>
<sequence>MPPPELRIDLPPEPGEFRSMSVRTSYVSFPTAATPSLVVAGRLNTITTEDAAPTPGVVICHGSDGVDGRGQFHAEALNAAGIATLEIDMWAARGALRGAAARPRSPVETLPDAFAARAFLAAQPEVDPSRIGVMGFSWGGVVTLLAATAEAQPASGAEPGFAAHVALYPVCWAYEVAPGLSLANLTGAPVLIQTGDADAYDDPDGLDQLLSRLPPTSRSLIRGITHAGAGHGFDRDLPEQTINDPFAHKGKGGPVRMAFHPQAAKAAREAAVGFFSETLGA</sequence>